<sequence>MDTVQANAMTIPPETLVRHIPIVRDCARPYQAICIASAVALTMAECLAGSAHTPFRICEAVVLAALTVGMYRWTGFCGACIVLASDVATLLPGMAFSPQLWAHWLAYGMLAFQRRRSLVVVLLLCDCLVFPVAWLMNVPTWEPGGIVTLLASFAVACAVGYALAEHRRIRMANEELHNVRRHKLERDRLRRDVTLASRIHDSTARGLTLIALTAEEGHDDMTAGEGHAARLRDIRTIASMTLAQVRDVIDVLEGAEPSYRLDAYGYAGTLTEALRQQLRDNDRVLASLGFHGISTLDDATEAASARMDKERAEAMHDCIDHMYTNIAIHATAGDDAYVVHVRISESGIGIVQFNACGAHAEASHGSGRGLALHQRRMRSFGGTLDCSVRDGIWILRMHMPW</sequence>
<proteinExistence type="predicted"/>
<dbReference type="Proteomes" id="UP000812844">
    <property type="component" value="Unassembled WGS sequence"/>
</dbReference>
<keyword evidence="1" id="KW-1133">Transmembrane helix</keyword>
<organism evidence="2 3">
    <name type="scientific">Bifidobacterium phasiani</name>
    <dbReference type="NCBI Taxonomy" id="2834431"/>
    <lineage>
        <taxon>Bacteria</taxon>
        <taxon>Bacillati</taxon>
        <taxon>Actinomycetota</taxon>
        <taxon>Actinomycetes</taxon>
        <taxon>Bifidobacteriales</taxon>
        <taxon>Bifidobacteriaceae</taxon>
        <taxon>Bifidobacterium</taxon>
    </lineage>
</organism>
<evidence type="ECO:0000313" key="3">
    <source>
        <dbReference type="Proteomes" id="UP000812844"/>
    </source>
</evidence>
<evidence type="ECO:0000313" key="2">
    <source>
        <dbReference type="EMBL" id="MBW3081788.1"/>
    </source>
</evidence>
<reference evidence="2 3" key="1">
    <citation type="submission" date="2021-05" db="EMBL/GenBank/DDBJ databases">
        <title>Phylogenetic classification of ten novel species belonging to the genus Bifidobacterium comprising B. colchicus sp. nov., B. abeli sp. nov., B. bicoloris sp. nov., B. guerezis sp. nov., B. rosaliae sp. nov., B. santillanensis sp. nov., B. argentati sp. nov., B. amazzoni sp. nov., B. pluviali sp. nov., and B. pinnaculum sp. nov.</title>
        <authorList>
            <person name="Lugli G.A."/>
            <person name="Ruiz Garcia L."/>
            <person name="Margolles A."/>
            <person name="Ventura M."/>
        </authorList>
    </citation>
    <scope>NUCLEOTIDE SEQUENCE [LARGE SCALE GENOMIC DNA]</scope>
    <source>
        <strain evidence="2 3">6T3</strain>
    </source>
</reference>
<keyword evidence="3" id="KW-1185">Reference proteome</keyword>
<feature type="transmembrane region" description="Helical" evidence="1">
    <location>
        <begin position="117"/>
        <end position="137"/>
    </location>
</feature>
<accession>A0ABS6W5M1</accession>
<name>A0ABS6W5M1_9BIFI</name>
<dbReference type="RefSeq" id="WP_219079480.1">
    <property type="nucleotide sequence ID" value="NZ_JAHBBD010000001.1"/>
</dbReference>
<keyword evidence="1" id="KW-0472">Membrane</keyword>
<evidence type="ECO:0008006" key="4">
    <source>
        <dbReference type="Google" id="ProtNLM"/>
    </source>
</evidence>
<gene>
    <name evidence="2" type="ORF">KIH73_00055</name>
</gene>
<comment type="caution">
    <text evidence="2">The sequence shown here is derived from an EMBL/GenBank/DDBJ whole genome shotgun (WGS) entry which is preliminary data.</text>
</comment>
<protein>
    <recommendedName>
        <fullName evidence="4">Histidine kinase</fullName>
    </recommendedName>
</protein>
<feature type="transmembrane region" description="Helical" evidence="1">
    <location>
        <begin position="143"/>
        <end position="164"/>
    </location>
</feature>
<evidence type="ECO:0000256" key="1">
    <source>
        <dbReference type="SAM" id="Phobius"/>
    </source>
</evidence>
<keyword evidence="1" id="KW-0812">Transmembrane</keyword>
<dbReference type="EMBL" id="JAHBBD010000001">
    <property type="protein sequence ID" value="MBW3081788.1"/>
    <property type="molecule type" value="Genomic_DNA"/>
</dbReference>